<organism evidence="1 2">
    <name type="scientific">Aspergillus ellipticus CBS 707.79</name>
    <dbReference type="NCBI Taxonomy" id="1448320"/>
    <lineage>
        <taxon>Eukaryota</taxon>
        <taxon>Fungi</taxon>
        <taxon>Dikarya</taxon>
        <taxon>Ascomycota</taxon>
        <taxon>Pezizomycotina</taxon>
        <taxon>Eurotiomycetes</taxon>
        <taxon>Eurotiomycetidae</taxon>
        <taxon>Eurotiales</taxon>
        <taxon>Aspergillaceae</taxon>
        <taxon>Aspergillus</taxon>
        <taxon>Aspergillus subgen. Circumdati</taxon>
    </lineage>
</organism>
<dbReference type="VEuPathDB" id="FungiDB:BO71DRAFT_33142"/>
<reference evidence="1 2" key="1">
    <citation type="submission" date="2018-02" db="EMBL/GenBank/DDBJ databases">
        <title>The genomes of Aspergillus section Nigri reveals drivers in fungal speciation.</title>
        <authorList>
            <consortium name="DOE Joint Genome Institute"/>
            <person name="Vesth T.C."/>
            <person name="Nybo J."/>
            <person name="Theobald S."/>
            <person name="Brandl J."/>
            <person name="Frisvad J.C."/>
            <person name="Nielsen K.F."/>
            <person name="Lyhne E.K."/>
            <person name="Kogle M.E."/>
            <person name="Kuo A."/>
            <person name="Riley R."/>
            <person name="Clum A."/>
            <person name="Nolan M."/>
            <person name="Lipzen A."/>
            <person name="Salamov A."/>
            <person name="Henrissat B."/>
            <person name="Wiebenga A."/>
            <person name="De vries R.P."/>
            <person name="Grigoriev I.V."/>
            <person name="Mortensen U.H."/>
            <person name="Andersen M.R."/>
            <person name="Baker S.E."/>
        </authorList>
    </citation>
    <scope>NUCLEOTIDE SEQUENCE [LARGE SCALE GENOMIC DNA]</scope>
    <source>
        <strain evidence="1 2">CBS 707.79</strain>
    </source>
</reference>
<proteinExistence type="predicted"/>
<dbReference type="Proteomes" id="UP000247810">
    <property type="component" value="Unassembled WGS sequence"/>
</dbReference>
<sequence length="69" mass="7141">MVVVMVMVGFAGLDFLAVSSSLSIVAPTTGRHGARQAETSLGLAGAARARVLFVYHLLSLGGSGFLRYS</sequence>
<keyword evidence="2" id="KW-1185">Reference proteome</keyword>
<protein>
    <submittedName>
        <fullName evidence="1">Uncharacterized protein</fullName>
    </submittedName>
</protein>
<accession>A0A319DMQ9</accession>
<gene>
    <name evidence="1" type="ORF">BO71DRAFT_33142</name>
</gene>
<dbReference type="EMBL" id="KZ825809">
    <property type="protein sequence ID" value="PYH98679.1"/>
    <property type="molecule type" value="Genomic_DNA"/>
</dbReference>
<name>A0A319DMQ9_9EURO</name>
<evidence type="ECO:0000313" key="2">
    <source>
        <dbReference type="Proteomes" id="UP000247810"/>
    </source>
</evidence>
<evidence type="ECO:0000313" key="1">
    <source>
        <dbReference type="EMBL" id="PYH98679.1"/>
    </source>
</evidence>
<dbReference type="AlphaFoldDB" id="A0A319DMQ9"/>